<name>A0A2A9HJ08_TEPT2</name>
<reference evidence="2 3" key="1">
    <citation type="submission" date="2017-09" db="EMBL/GenBank/DDBJ databases">
        <title>Sequencing the genomes of two abundant thermophiles in Great Basin hot springs: Thermocrinis jamiesonii and novel Chloroflexi Thermoflexus hugenholtzii.</title>
        <authorList>
            <person name="Hedlund B."/>
        </authorList>
    </citation>
    <scope>NUCLEOTIDE SEQUENCE [LARGE SCALE GENOMIC DNA]</scope>
    <source>
        <strain evidence="2 3">G233</strain>
    </source>
</reference>
<evidence type="ECO:0000256" key="1">
    <source>
        <dbReference type="SAM" id="Phobius"/>
    </source>
</evidence>
<feature type="transmembrane region" description="Helical" evidence="1">
    <location>
        <begin position="21"/>
        <end position="42"/>
    </location>
</feature>
<dbReference type="RefSeq" id="WP_133117595.1">
    <property type="nucleotide sequence ID" value="NZ_PDJQ01000001.1"/>
</dbReference>
<accession>A0A2A9HJ08</accession>
<keyword evidence="1" id="KW-0812">Transmembrane</keyword>
<protein>
    <submittedName>
        <fullName evidence="2">Uncharacterized protein</fullName>
    </submittedName>
</protein>
<proteinExistence type="predicted"/>
<dbReference type="Proteomes" id="UP000223071">
    <property type="component" value="Unassembled WGS sequence"/>
</dbReference>
<comment type="caution">
    <text evidence="2">The sequence shown here is derived from an EMBL/GenBank/DDBJ whole genome shotgun (WGS) entry which is preliminary data.</text>
</comment>
<keyword evidence="1" id="KW-1133">Transmembrane helix</keyword>
<dbReference type="AlphaFoldDB" id="A0A2A9HJ08"/>
<evidence type="ECO:0000313" key="3">
    <source>
        <dbReference type="Proteomes" id="UP000223071"/>
    </source>
</evidence>
<organism evidence="2 3">
    <name type="scientific">Tepidiforma thermophila (strain KCTC 52669 / CGMCC 1.13589 / G233)</name>
    <dbReference type="NCBI Taxonomy" id="2761530"/>
    <lineage>
        <taxon>Bacteria</taxon>
        <taxon>Bacillati</taxon>
        <taxon>Chloroflexota</taxon>
        <taxon>Tepidiformia</taxon>
        <taxon>Tepidiformales</taxon>
        <taxon>Tepidiformaceae</taxon>
        <taxon>Tepidiforma</taxon>
    </lineage>
</organism>
<sequence>MRFISQVRQRLFGTLMRPRTVLLTGLGLAAFLSGFILMRGIVGSGIWDPGNSAVADPGPDSGVGNLTEIPVKPDLTTTPPLEPCSPAAYPLDSAGRTVCDENTRGKFEGTIAGLRIAPDSTGFGEHTVPCKEPARRIADTDTVAGSSMDIFVRGLPKGWSDAPGTGYTAWACDGRVVTSDRLVSIAPAVTVHIVKYLRPEAWAAVAASPERFSTTTVASNQVIVVAGIPGLESVDARVVFAEKSMEGFAVTEVIGHGATAAQLVQVASELLK</sequence>
<keyword evidence="3" id="KW-1185">Reference proteome</keyword>
<dbReference type="EMBL" id="PDJQ01000001">
    <property type="protein sequence ID" value="PFG74829.1"/>
    <property type="molecule type" value="Genomic_DNA"/>
</dbReference>
<gene>
    <name evidence="2" type="ORF">A9A59_2073</name>
</gene>
<evidence type="ECO:0000313" key="2">
    <source>
        <dbReference type="EMBL" id="PFG74829.1"/>
    </source>
</evidence>
<keyword evidence="1" id="KW-0472">Membrane</keyword>